<evidence type="ECO:0000313" key="11">
    <source>
        <dbReference type="Proteomes" id="UP000829455"/>
    </source>
</evidence>
<evidence type="ECO:0000256" key="2">
    <source>
        <dbReference type="ARBA" id="ARBA00022723"/>
    </source>
</evidence>
<dbReference type="Proteomes" id="UP000829455">
    <property type="component" value="Chromosome"/>
</dbReference>
<comment type="cofactor">
    <cofactor evidence="6">
        <name>Zn(2+)</name>
        <dbReference type="ChEBI" id="CHEBI:29105"/>
    </cofactor>
    <text evidence="6">Binds 1 zinc ion per subunit.</text>
</comment>
<name>A0AA36UIZ4_9NEIS</name>
<keyword evidence="4 6" id="KW-0862">Zinc</keyword>
<dbReference type="PANTHER" id="PTHR22726:SF1">
    <property type="entry name" value="METALLOENDOPEPTIDASE OMA1, MITOCHONDRIAL"/>
    <property type="match status" value="1"/>
</dbReference>
<proteinExistence type="inferred from homology"/>
<dbReference type="GO" id="GO:0051603">
    <property type="term" value="P:proteolysis involved in protein catabolic process"/>
    <property type="evidence" value="ECO:0007669"/>
    <property type="project" value="TreeGrafter"/>
</dbReference>
<dbReference type="AlphaFoldDB" id="A0AA36UIZ4"/>
<reference evidence="9 11" key="2">
    <citation type="submission" date="2022-03" db="EMBL/GenBank/DDBJ databases">
        <title>Genome sequencing of Neisseria macacae.</title>
        <authorList>
            <person name="Baek M.-G."/>
        </authorList>
    </citation>
    <scope>NUCLEOTIDE SEQUENCE [LARGE SCALE GENOMIC DNA]</scope>
    <source>
        <strain evidence="9 11">ATCC 33926</strain>
    </source>
</reference>
<sequence>MQMPNKQIYKKQLMQLGAIMALTGCTSVADMVGYDTASLNEAAAKNYSQVVQQAQSQRVLDNTSHTSRRIKAVFERLKPYANQANQTGTPFNWQMNVFRGNELNAWAMPGGKMAMYTGMVERLKLTDDEIAAVIGHEMTHALLEHGKKAIGGQVLTGLGGSILAGASGVDANIVGLGTDLLASKPFSRHQESEADAGGVRLMAQAGYNPEAAISVWEKMSKLEGSSSIAILSTHPANQTRINAIRRMLPELMPIYQKNKR</sequence>
<evidence type="ECO:0000313" key="9">
    <source>
        <dbReference type="EMBL" id="UNV85729.1"/>
    </source>
</evidence>
<keyword evidence="2" id="KW-0479">Metal-binding</keyword>
<gene>
    <name evidence="8" type="primary">htpX</name>
    <name evidence="8" type="ORF">HMPREF9418_1970</name>
    <name evidence="9" type="ORF">MON40_04250</name>
</gene>
<keyword evidence="1 6" id="KW-0645">Protease</keyword>
<dbReference type="PANTHER" id="PTHR22726">
    <property type="entry name" value="METALLOENDOPEPTIDASE OMA1"/>
    <property type="match status" value="1"/>
</dbReference>
<evidence type="ECO:0000313" key="10">
    <source>
        <dbReference type="Proteomes" id="UP000004982"/>
    </source>
</evidence>
<dbReference type="EC" id="3.4.24.-" evidence="8"/>
<keyword evidence="3 6" id="KW-0378">Hydrolase</keyword>
<feature type="domain" description="Peptidase M48" evidence="7">
    <location>
        <begin position="66"/>
        <end position="247"/>
    </location>
</feature>
<dbReference type="PROSITE" id="PS51257">
    <property type="entry name" value="PROKAR_LIPOPROTEIN"/>
    <property type="match status" value="1"/>
</dbReference>
<dbReference type="CDD" id="cd07331">
    <property type="entry name" value="M48C_Oma1_like"/>
    <property type="match status" value="1"/>
</dbReference>
<evidence type="ECO:0000256" key="6">
    <source>
        <dbReference type="RuleBase" id="RU003983"/>
    </source>
</evidence>
<comment type="similarity">
    <text evidence="6">Belongs to the peptidase M48 family.</text>
</comment>
<dbReference type="GO" id="GO:0016020">
    <property type="term" value="C:membrane"/>
    <property type="evidence" value="ECO:0007669"/>
    <property type="project" value="TreeGrafter"/>
</dbReference>
<evidence type="ECO:0000259" key="7">
    <source>
        <dbReference type="Pfam" id="PF01435"/>
    </source>
</evidence>
<dbReference type="Pfam" id="PF01435">
    <property type="entry name" value="Peptidase_M48"/>
    <property type="match status" value="1"/>
</dbReference>
<evidence type="ECO:0000256" key="5">
    <source>
        <dbReference type="ARBA" id="ARBA00023049"/>
    </source>
</evidence>
<dbReference type="EMBL" id="CP094241">
    <property type="protein sequence ID" value="UNV85729.1"/>
    <property type="molecule type" value="Genomic_DNA"/>
</dbReference>
<dbReference type="Gene3D" id="3.30.2010.10">
    <property type="entry name" value="Metalloproteases ('zincins'), catalytic domain"/>
    <property type="match status" value="1"/>
</dbReference>
<organism evidence="8 10">
    <name type="scientific">Neisseria macacae ATCC 33926</name>
    <dbReference type="NCBI Taxonomy" id="997348"/>
    <lineage>
        <taxon>Bacteria</taxon>
        <taxon>Pseudomonadati</taxon>
        <taxon>Pseudomonadota</taxon>
        <taxon>Betaproteobacteria</taxon>
        <taxon>Neisseriales</taxon>
        <taxon>Neisseriaceae</taxon>
        <taxon>Neisseria</taxon>
    </lineage>
</organism>
<dbReference type="GO" id="GO:0046872">
    <property type="term" value="F:metal ion binding"/>
    <property type="evidence" value="ECO:0007669"/>
    <property type="project" value="UniProtKB-KW"/>
</dbReference>
<dbReference type="GO" id="GO:0004222">
    <property type="term" value="F:metalloendopeptidase activity"/>
    <property type="evidence" value="ECO:0007669"/>
    <property type="project" value="InterPro"/>
</dbReference>
<protein>
    <submittedName>
        <fullName evidence="8">Heat shock protein HtpX</fullName>
        <ecNumber evidence="8">3.4.24.-</ecNumber>
    </submittedName>
    <submittedName>
        <fullName evidence="9">M48 family metallopeptidase</fullName>
    </submittedName>
</protein>
<keyword evidence="11" id="KW-1185">Reference proteome</keyword>
<evidence type="ECO:0000256" key="4">
    <source>
        <dbReference type="ARBA" id="ARBA00022833"/>
    </source>
</evidence>
<dbReference type="EMBL" id="AFQE01000096">
    <property type="protein sequence ID" value="EGQ76390.1"/>
    <property type="molecule type" value="Genomic_DNA"/>
</dbReference>
<accession>A0AA36UIZ4</accession>
<dbReference type="Proteomes" id="UP000004982">
    <property type="component" value="Unassembled WGS sequence"/>
</dbReference>
<reference evidence="8 10" key="1">
    <citation type="submission" date="2011-05" db="EMBL/GenBank/DDBJ databases">
        <authorList>
            <person name="Muzny D."/>
            <person name="Qin X."/>
            <person name="Deng J."/>
            <person name="Jiang H."/>
            <person name="Liu Y."/>
            <person name="Qu J."/>
            <person name="Song X.-Z."/>
            <person name="Zhang L."/>
            <person name="Thornton R."/>
            <person name="Coyle M."/>
            <person name="Francisco L."/>
            <person name="Jackson L."/>
            <person name="Javaid M."/>
            <person name="Korchina V."/>
            <person name="Kovar C."/>
            <person name="Mata R."/>
            <person name="Mathew T."/>
            <person name="Ngo R."/>
            <person name="Nguyen L."/>
            <person name="Nguyen N."/>
            <person name="Okwuonu G."/>
            <person name="Ongeri F."/>
            <person name="Pham C."/>
            <person name="Simmons D."/>
            <person name="Wilczek-Boney K."/>
            <person name="Hale W."/>
            <person name="Jakkamsetti A."/>
            <person name="Pham P."/>
            <person name="Ruth R."/>
            <person name="San Lucas F."/>
            <person name="Warren J."/>
            <person name="Zhang J."/>
            <person name="Zhao Z."/>
            <person name="Zhou C."/>
            <person name="Zhu D."/>
            <person name="Lee S."/>
            <person name="Bess C."/>
            <person name="Blankenburg K."/>
            <person name="Forbes L."/>
            <person name="Fu Q."/>
            <person name="Gubbala S."/>
            <person name="Hirani K."/>
            <person name="Jayaseelan J.C."/>
            <person name="Lara F."/>
            <person name="Munidasa M."/>
            <person name="Palculict T."/>
            <person name="Patil S."/>
            <person name="Pu L.-L."/>
            <person name="Saada N."/>
            <person name="Tang L."/>
            <person name="Weissenberger G."/>
            <person name="Zhu Y."/>
            <person name="Hemphill L."/>
            <person name="Shang Y."/>
            <person name="Youmans B."/>
            <person name="Ayvaz T."/>
            <person name="Ross M."/>
            <person name="Santibanez J."/>
            <person name="Aqrawi P."/>
            <person name="Gross S."/>
            <person name="Joshi V."/>
            <person name="Fowler G."/>
            <person name="Nazareth L."/>
            <person name="Reid J."/>
            <person name="Worley K."/>
            <person name="Petrosino J."/>
            <person name="Highlander S."/>
            <person name="Gibbs R."/>
        </authorList>
    </citation>
    <scope>NUCLEOTIDE SEQUENCE [LARGE SCALE GENOMIC DNA]</scope>
    <source>
        <strain evidence="8 10">ATCC 33926</strain>
    </source>
</reference>
<keyword evidence="5 6" id="KW-0482">Metalloprotease</keyword>
<dbReference type="InterPro" id="IPR051156">
    <property type="entry name" value="Mito/Outer_Membr_Metalloprot"/>
</dbReference>
<evidence type="ECO:0000256" key="1">
    <source>
        <dbReference type="ARBA" id="ARBA00022670"/>
    </source>
</evidence>
<evidence type="ECO:0000313" key="8">
    <source>
        <dbReference type="EMBL" id="EGQ76390.1"/>
    </source>
</evidence>
<evidence type="ECO:0000256" key="3">
    <source>
        <dbReference type="ARBA" id="ARBA00022801"/>
    </source>
</evidence>
<keyword evidence="8" id="KW-0346">Stress response</keyword>
<dbReference type="InterPro" id="IPR001915">
    <property type="entry name" value="Peptidase_M48"/>
</dbReference>